<proteinExistence type="predicted"/>
<dbReference type="AlphaFoldDB" id="A0A1H1T198"/>
<evidence type="ECO:0000313" key="2">
    <source>
        <dbReference type="Proteomes" id="UP000243207"/>
    </source>
</evidence>
<name>A0A1H1T198_9GAMM</name>
<sequence>MQTYFYLLDQNVVLEPAREVLPGLWVGKHSGTALEHLAREHRALVLVDQKELRELSGAAVSQRLMERRDTAPTRLAS</sequence>
<organism evidence="1 2">
    <name type="scientific">Halopseudomonas xinjiangensis</name>
    <dbReference type="NCBI Taxonomy" id="487184"/>
    <lineage>
        <taxon>Bacteria</taxon>
        <taxon>Pseudomonadati</taxon>
        <taxon>Pseudomonadota</taxon>
        <taxon>Gammaproteobacteria</taxon>
        <taxon>Pseudomonadales</taxon>
        <taxon>Pseudomonadaceae</taxon>
        <taxon>Halopseudomonas</taxon>
    </lineage>
</organism>
<protein>
    <submittedName>
        <fullName evidence="1">Uncharacterized protein</fullName>
    </submittedName>
</protein>
<evidence type="ECO:0000313" key="1">
    <source>
        <dbReference type="EMBL" id="SDS53439.1"/>
    </source>
</evidence>
<accession>A0A1H1T198</accession>
<reference evidence="2" key="1">
    <citation type="submission" date="2016-10" db="EMBL/GenBank/DDBJ databases">
        <authorList>
            <person name="Varghese N."/>
            <person name="Submissions S."/>
        </authorList>
    </citation>
    <scope>NUCLEOTIDE SEQUENCE [LARGE SCALE GENOMIC DNA]</scope>
    <source>
        <strain evidence="2">NRRL B-51270</strain>
    </source>
</reference>
<gene>
    <name evidence="1" type="ORF">SAMN05216421_1701</name>
</gene>
<dbReference type="STRING" id="487184.SAMN05216421_1701"/>
<dbReference type="OrthoDB" id="6863664at2"/>
<dbReference type="RefSeq" id="WP_093393159.1">
    <property type="nucleotide sequence ID" value="NZ_LT629736.1"/>
</dbReference>
<dbReference type="EMBL" id="LT629736">
    <property type="protein sequence ID" value="SDS53439.1"/>
    <property type="molecule type" value="Genomic_DNA"/>
</dbReference>
<keyword evidence="2" id="KW-1185">Reference proteome</keyword>
<dbReference type="Proteomes" id="UP000243207">
    <property type="component" value="Chromosome I"/>
</dbReference>